<evidence type="ECO:0000259" key="3">
    <source>
        <dbReference type="Pfam" id="PF13514"/>
    </source>
</evidence>
<dbReference type="OrthoDB" id="9764467at2"/>
<keyword evidence="2" id="KW-0472">Membrane</keyword>
<reference evidence="4 5" key="1">
    <citation type="submission" date="2017-07" db="EMBL/GenBank/DDBJ databases">
        <title>Virgibacillus sp. LM2416.</title>
        <authorList>
            <person name="Tak E.J."/>
            <person name="Bae J.-W."/>
        </authorList>
    </citation>
    <scope>NUCLEOTIDE SEQUENCE [LARGE SCALE GENOMIC DNA]</scope>
    <source>
        <strain evidence="4 5">LM2416</strain>
    </source>
</reference>
<dbReference type="InterPro" id="IPR038734">
    <property type="entry name" value="YhaN_AAA"/>
</dbReference>
<evidence type="ECO:0000313" key="4">
    <source>
        <dbReference type="EMBL" id="ASK60877.1"/>
    </source>
</evidence>
<accession>A0A220TYJ8</accession>
<feature type="transmembrane region" description="Helical" evidence="2">
    <location>
        <begin position="463"/>
        <end position="481"/>
    </location>
</feature>
<feature type="coiled-coil region" evidence="1">
    <location>
        <begin position="755"/>
        <end position="800"/>
    </location>
</feature>
<dbReference type="EMBL" id="CP022315">
    <property type="protein sequence ID" value="ASK60877.1"/>
    <property type="molecule type" value="Genomic_DNA"/>
</dbReference>
<gene>
    <name evidence="4" type="ORF">CFK37_00960</name>
</gene>
<feature type="transmembrane region" description="Helical" evidence="2">
    <location>
        <begin position="487"/>
        <end position="506"/>
    </location>
</feature>
<dbReference type="PANTHER" id="PTHR41259:SF1">
    <property type="entry name" value="DOUBLE-STRAND BREAK REPAIR RAD50 ATPASE, PUTATIVE-RELATED"/>
    <property type="match status" value="1"/>
</dbReference>
<evidence type="ECO:0000313" key="5">
    <source>
        <dbReference type="Proteomes" id="UP000198312"/>
    </source>
</evidence>
<dbReference type="Proteomes" id="UP000198312">
    <property type="component" value="Chromosome"/>
</dbReference>
<evidence type="ECO:0000256" key="2">
    <source>
        <dbReference type="SAM" id="Phobius"/>
    </source>
</evidence>
<proteinExistence type="predicted"/>
<keyword evidence="1" id="KW-0175">Coiled coil</keyword>
<dbReference type="SUPFAM" id="SSF52540">
    <property type="entry name" value="P-loop containing nucleoside triphosphate hydrolases"/>
    <property type="match status" value="2"/>
</dbReference>
<dbReference type="Gene3D" id="3.40.50.300">
    <property type="entry name" value="P-loop containing nucleotide triphosphate hydrolases"/>
    <property type="match status" value="2"/>
</dbReference>
<dbReference type="RefSeq" id="WP_089060154.1">
    <property type="nucleotide sequence ID" value="NZ_CP022315.1"/>
</dbReference>
<sequence length="985" mass="114991">MKFLRADIYGFAKWHDFQLDFQENELQIIYGENESGKSSLQQFILFMLFGLPPKKRSFFRSKTSGKMGGMLTIADDEIGEFTIERVDEVNNGGAKCLLPNGEVAGEEWLKSRLHGMTRETYQSIFSFDALDLSGLKTMKEEDLGEILLGVGLTGSTDIYVVEKQLDTKLAELFKPFGKKPVINRQLDYLDDLMKKVQTYKSQEDTYRLKKANQNDVCKRIDDLQDSILMEKKHVIEGEKVQQAHPNLVKLNKYNIQLESYQNTTPFPEGGMRRYETLKEKMLPLESELAVLQNNADSYHKKHAELKDSLLDTSLFNEIKRQMESQVLYDETVKEMKHHETKVKEQEISLANDLRGIDINHTLADLDDISLSYQTENNWIQLYEDSQQLRLKKEQLMQEEAVQKKQRSELENSLAAIQQNRLTPDQVDELTNRIQSYNNQSFIGETKQKSAFEAFNYKRQKTSMNMLIGSIIIGVIFGLIGIVQEVMWGYAVMVAFFGTGFVQWGIGKQAMGSMEQMISQDADNSKQITVTKEEKEEAIQLLASHDEGIRKMETIQEKLQTNKIEQIKWRERKELSIQKENHIEEKVHQQRKLYPILETIDVGNWPSFYHTFKSLLQKHHEWKIEKQLLADLKVKETELRESITMFFQNENWEIGYKSITACFAFLQEKVEEHRNTLGLMEQYEGWIHTQNEQINNTEQKLQVFRREQITLMEAANVQTEEEFYQRHMRKQEKKELTIKKENIMEQLQMLFSDAEIDQLAANNMEKATAIEEKQNEYHDKLKLAEEDLDDNRRRLAALTADLATMESSDDHSRTMHRFHLENAQLAKVVKRWAVLKTAKEIVVETKNKYRDKYMSRIVEQTSDYFGILTNYAYLHVYAPKRDQVFQVESASRLRYTVDELSQGTKDQLFIALRLAISEVMSDTHHMPFIIDDAFVHFDDIRSSRMMQLITSIAKNRQVLLFTCKKMLITDINSSNVTVLPESIRKN</sequence>
<dbReference type="AlphaFoldDB" id="A0A220TYJ8"/>
<dbReference type="InterPro" id="IPR027417">
    <property type="entry name" value="P-loop_NTPase"/>
</dbReference>
<dbReference type="Pfam" id="PF13514">
    <property type="entry name" value="AAA_27"/>
    <property type="match status" value="1"/>
</dbReference>
<dbReference type="KEGG" id="vil:CFK37_00960"/>
<dbReference type="PANTHER" id="PTHR41259">
    <property type="entry name" value="DOUBLE-STRAND BREAK REPAIR RAD50 ATPASE, PUTATIVE-RELATED"/>
    <property type="match status" value="1"/>
</dbReference>
<keyword evidence="2" id="KW-1133">Transmembrane helix</keyword>
<feature type="domain" description="YhaN AAA" evidence="3">
    <location>
        <begin position="1"/>
        <end position="202"/>
    </location>
</feature>
<protein>
    <recommendedName>
        <fullName evidence="3">YhaN AAA domain-containing protein</fullName>
    </recommendedName>
</protein>
<keyword evidence="2" id="KW-0812">Transmembrane</keyword>
<keyword evidence="5" id="KW-1185">Reference proteome</keyword>
<name>A0A220TYJ8_9BACI</name>
<evidence type="ECO:0000256" key="1">
    <source>
        <dbReference type="SAM" id="Coils"/>
    </source>
</evidence>
<organism evidence="4 5">
    <name type="scientific">Virgibacillus phasianinus</name>
    <dbReference type="NCBI Taxonomy" id="2017483"/>
    <lineage>
        <taxon>Bacteria</taxon>
        <taxon>Bacillati</taxon>
        <taxon>Bacillota</taxon>
        <taxon>Bacilli</taxon>
        <taxon>Bacillales</taxon>
        <taxon>Bacillaceae</taxon>
        <taxon>Virgibacillus</taxon>
    </lineage>
</organism>
<feature type="coiled-coil region" evidence="1">
    <location>
        <begin position="274"/>
        <end position="308"/>
    </location>
</feature>